<evidence type="ECO:0000313" key="10">
    <source>
        <dbReference type="EMBL" id="CCE91160.1"/>
    </source>
</evidence>
<evidence type="ECO:0000256" key="2">
    <source>
        <dbReference type="ARBA" id="ARBA00004555"/>
    </source>
</evidence>
<evidence type="ECO:0000256" key="7">
    <source>
        <dbReference type="ARBA" id="ARBA00023034"/>
    </source>
</evidence>
<dbReference type="eggNOG" id="KOG1278">
    <property type="taxonomic scope" value="Eukaryota"/>
</dbReference>
<feature type="chain" id="PRO_5007362041" description="Transmembrane 9 superfamily member" evidence="9">
    <location>
        <begin position="27"/>
        <end position="678"/>
    </location>
</feature>
<sequence length="678" mass="78171">MMIKRRIWGLLLAVVVIIILLRGSGSSRNSLRNDKLDNGWLQPNVYRWGDHVELLVNKVESDLTQFPYGYYDLPFTCPPTEDKKPLHLSLNEIIRGDRKWESDYKLKFGQDASCEALCARKTKPAGMRRAQELVRQGYVVQWLIDQELPAATTFISTIDHKKYYVSGFPLGFVDPDTEKTYLNTHVMMVIRYNAIDPETFTIVGFEVYPKSVSDYHCPGASKGYEQYELIVPENEDELTYIPFTYSVYWREEFKVDWSHRWNFFLNSGEMSEASSRRFHWMTLGNSVGISFLLMLIVIANLYRIVRVGHEAGSEEFQFTFDENEEADSIYGVAKTWLAQTDSSSISFKILTIFVSIGVQFLFTIIGSLAFSCSLNKLHNIRNSVLSVASFFLCHWSYLWHLFVGTWLHIDHRTTNDGSAGRCRTFSILCGSALPGLVMISTQMLNWIVWANESSHALPFRTIVLFVSIYFVICIPLSLLGEEVSHRVHRKQAQNFPILSSLGARSIKPCRAPTTLAPRKISERLTFDFATFAICGFLPFAVIYVELQYIYKSVWLEKTDFYYLYGFLLANIILLCIVVCEVSFLGCYVMMRKHKRVATFDSWRWKCFMMGTSCAWYMELYSLYYIFHTLKMTGFPSIFISVSYSLIFNIMCGCGMGSLGYLTSCWLVNRVFCTKYNKA</sequence>
<dbReference type="OrthoDB" id="1666796at2759"/>
<evidence type="ECO:0000256" key="1">
    <source>
        <dbReference type="ARBA" id="ARBA00004141"/>
    </source>
</evidence>
<dbReference type="InterPro" id="IPR004240">
    <property type="entry name" value="EMP70"/>
</dbReference>
<dbReference type="GO" id="GO:0007124">
    <property type="term" value="P:pseudohyphal growth"/>
    <property type="evidence" value="ECO:0007669"/>
    <property type="project" value="EnsemblFungi"/>
</dbReference>
<dbReference type="RefSeq" id="XP_003680371.1">
    <property type="nucleotide sequence ID" value="XM_003680323.1"/>
</dbReference>
<evidence type="ECO:0000256" key="3">
    <source>
        <dbReference type="ARBA" id="ARBA00005227"/>
    </source>
</evidence>
<dbReference type="GO" id="GO:0005794">
    <property type="term" value="C:Golgi apparatus"/>
    <property type="evidence" value="ECO:0007669"/>
    <property type="project" value="UniProtKB-SubCell"/>
</dbReference>
<feature type="transmembrane region" description="Helical" evidence="9">
    <location>
        <begin position="424"/>
        <end position="449"/>
    </location>
</feature>
<organism evidence="10 11">
    <name type="scientific">Torulaspora delbrueckii</name>
    <name type="common">Yeast</name>
    <name type="synonym">Candida colliculosa</name>
    <dbReference type="NCBI Taxonomy" id="4950"/>
    <lineage>
        <taxon>Eukaryota</taxon>
        <taxon>Fungi</taxon>
        <taxon>Dikarya</taxon>
        <taxon>Ascomycota</taxon>
        <taxon>Saccharomycotina</taxon>
        <taxon>Saccharomycetes</taxon>
        <taxon>Saccharomycetales</taxon>
        <taxon>Saccharomycetaceae</taxon>
        <taxon>Torulaspora</taxon>
    </lineage>
</organism>
<dbReference type="GO" id="GO:0016020">
    <property type="term" value="C:membrane"/>
    <property type="evidence" value="ECO:0007669"/>
    <property type="project" value="UniProtKB-SubCell"/>
</dbReference>
<comment type="subcellular location">
    <subcellularLocation>
        <location evidence="2">Golgi apparatus</location>
    </subcellularLocation>
    <subcellularLocation>
        <location evidence="1">Membrane</location>
        <topology evidence="1">Multi-pass membrane protein</topology>
    </subcellularLocation>
</comment>
<name>G8ZRL8_TORDE</name>
<keyword evidence="4 9" id="KW-0812">Transmembrane</keyword>
<proteinExistence type="inferred from homology"/>
<feature type="transmembrane region" description="Helical" evidence="9">
    <location>
        <begin position="383"/>
        <end position="403"/>
    </location>
</feature>
<keyword evidence="8 9" id="KW-0472">Membrane</keyword>
<dbReference type="InParanoid" id="G8ZRL8"/>
<keyword evidence="6 9" id="KW-1133">Transmembrane helix</keyword>
<dbReference type="GO" id="GO:0001403">
    <property type="term" value="P:invasive growth in response to glucose limitation"/>
    <property type="evidence" value="ECO:0007669"/>
    <property type="project" value="EnsemblFungi"/>
</dbReference>
<protein>
    <recommendedName>
        <fullName evidence="9">Transmembrane 9 superfamily member</fullName>
    </recommendedName>
</protein>
<dbReference type="GO" id="GO:0072657">
    <property type="term" value="P:protein localization to membrane"/>
    <property type="evidence" value="ECO:0007669"/>
    <property type="project" value="TreeGrafter"/>
</dbReference>
<evidence type="ECO:0000256" key="8">
    <source>
        <dbReference type="ARBA" id="ARBA00023136"/>
    </source>
</evidence>
<dbReference type="HOGENOM" id="CLU_010714_4_0_1"/>
<feature type="transmembrane region" description="Helical" evidence="9">
    <location>
        <begin position="602"/>
        <end position="625"/>
    </location>
</feature>
<evidence type="ECO:0000256" key="4">
    <source>
        <dbReference type="ARBA" id="ARBA00022692"/>
    </source>
</evidence>
<dbReference type="Proteomes" id="UP000005627">
    <property type="component" value="Chromosome 3"/>
</dbReference>
<keyword evidence="7" id="KW-0333">Golgi apparatus</keyword>
<gene>
    <name evidence="10" type="primary">TDEL0C02710</name>
    <name evidence="10" type="ORF">TDEL_0C02710</name>
</gene>
<comment type="similarity">
    <text evidence="3 9">Belongs to the nonaspanin (TM9SF) (TC 9.A.2) family.</text>
</comment>
<keyword evidence="5 9" id="KW-0732">Signal</keyword>
<dbReference type="GO" id="GO:0007034">
    <property type="term" value="P:vacuolar transport"/>
    <property type="evidence" value="ECO:0007669"/>
    <property type="project" value="EnsemblFungi"/>
</dbReference>
<dbReference type="PANTHER" id="PTHR10766">
    <property type="entry name" value="TRANSMEMBRANE 9 SUPERFAMILY PROTEIN"/>
    <property type="match status" value="1"/>
</dbReference>
<feature type="transmembrane region" description="Helical" evidence="9">
    <location>
        <begin position="562"/>
        <end position="590"/>
    </location>
</feature>
<feature type="transmembrane region" description="Helical" evidence="9">
    <location>
        <begin position="528"/>
        <end position="550"/>
    </location>
</feature>
<evidence type="ECO:0000256" key="6">
    <source>
        <dbReference type="ARBA" id="ARBA00022989"/>
    </source>
</evidence>
<feature type="transmembrane region" description="Helical" evidence="9">
    <location>
        <begin position="645"/>
        <end position="667"/>
    </location>
</feature>
<accession>G8ZRL8</accession>
<evidence type="ECO:0000256" key="5">
    <source>
        <dbReference type="ARBA" id="ARBA00022729"/>
    </source>
</evidence>
<dbReference type="GeneID" id="11500495"/>
<dbReference type="PANTHER" id="PTHR10766:SF55">
    <property type="entry name" value="TRANSMEMBRANE 9 SUPERFAMILY MEMBER 4"/>
    <property type="match status" value="1"/>
</dbReference>
<feature type="signal peptide" evidence="9">
    <location>
        <begin position="1"/>
        <end position="26"/>
    </location>
</feature>
<keyword evidence="11" id="KW-1185">Reference proteome</keyword>
<dbReference type="KEGG" id="tdl:TDEL_0C02710"/>
<dbReference type="EMBL" id="HE616744">
    <property type="protein sequence ID" value="CCE91160.1"/>
    <property type="molecule type" value="Genomic_DNA"/>
</dbReference>
<feature type="transmembrane region" description="Helical" evidence="9">
    <location>
        <begin position="461"/>
        <end position="480"/>
    </location>
</feature>
<dbReference type="FunCoup" id="G8ZRL8">
    <property type="interactions" value="24"/>
</dbReference>
<dbReference type="AlphaFoldDB" id="G8ZRL8"/>
<feature type="transmembrane region" description="Helical" evidence="9">
    <location>
        <begin position="349"/>
        <end position="371"/>
    </location>
</feature>
<evidence type="ECO:0000313" key="11">
    <source>
        <dbReference type="Proteomes" id="UP000005627"/>
    </source>
</evidence>
<feature type="transmembrane region" description="Helical" evidence="9">
    <location>
        <begin position="278"/>
        <end position="302"/>
    </location>
</feature>
<reference evidence="10 11" key="1">
    <citation type="journal article" date="2011" name="Proc. Natl. Acad. Sci. U.S.A.">
        <title>Evolutionary erosion of yeast sex chromosomes by mating-type switching accidents.</title>
        <authorList>
            <person name="Gordon J.L."/>
            <person name="Armisen D."/>
            <person name="Proux-Wera E."/>
            <person name="Oheigeartaigh S.S."/>
            <person name="Byrne K.P."/>
            <person name="Wolfe K.H."/>
        </authorList>
    </citation>
    <scope>NUCLEOTIDE SEQUENCE [LARGE SCALE GENOMIC DNA]</scope>
    <source>
        <strain evidence="11">ATCC 10662 / CBS 1146 / NBRC 0425 / NCYC 2629 / NRRL Y-866</strain>
    </source>
</reference>
<evidence type="ECO:0000256" key="9">
    <source>
        <dbReference type="RuleBase" id="RU363079"/>
    </source>
</evidence>
<dbReference type="GO" id="GO:0006878">
    <property type="term" value="P:intracellular copper ion homeostasis"/>
    <property type="evidence" value="ECO:0007669"/>
    <property type="project" value="EnsemblFungi"/>
</dbReference>
<dbReference type="Pfam" id="PF02990">
    <property type="entry name" value="EMP70"/>
    <property type="match status" value="1"/>
</dbReference>